<dbReference type="InterPro" id="IPR001653">
    <property type="entry name" value="DAP_epimerase_DapF"/>
</dbReference>
<reference evidence="8 9" key="1">
    <citation type="submission" date="2015-11" db="EMBL/GenBank/DDBJ databases">
        <title>Genomic analysis of 38 Legionella species identifies large and diverse effector repertoires.</title>
        <authorList>
            <person name="Burstein D."/>
            <person name="Amaro F."/>
            <person name="Zusman T."/>
            <person name="Lifshitz Z."/>
            <person name="Cohen O."/>
            <person name="Gilbert J.A."/>
            <person name="Pupko T."/>
            <person name="Shuman H.A."/>
            <person name="Segal G."/>
        </authorList>
    </citation>
    <scope>NUCLEOTIDE SEQUENCE [LARGE SCALE GENOMIC DNA]</scope>
    <source>
        <strain evidence="8 9">Mt.St.Helens-9</strain>
    </source>
</reference>
<feature type="active site" description="Proton acceptor" evidence="6">
    <location>
        <position position="220"/>
    </location>
</feature>
<keyword evidence="2 6" id="KW-0963">Cytoplasm</keyword>
<dbReference type="GO" id="GO:0005829">
    <property type="term" value="C:cytosol"/>
    <property type="evidence" value="ECO:0007669"/>
    <property type="project" value="TreeGrafter"/>
</dbReference>
<feature type="binding site" evidence="6">
    <location>
        <position position="160"/>
    </location>
    <ligand>
        <name>substrate</name>
    </ligand>
</feature>
<evidence type="ECO:0000256" key="7">
    <source>
        <dbReference type="NCBIfam" id="TIGR00652"/>
    </source>
</evidence>
<dbReference type="PANTHER" id="PTHR31689:SF0">
    <property type="entry name" value="DIAMINOPIMELATE EPIMERASE"/>
    <property type="match status" value="1"/>
</dbReference>
<dbReference type="SUPFAM" id="SSF54506">
    <property type="entry name" value="Diaminopimelate epimerase-like"/>
    <property type="match status" value="2"/>
</dbReference>
<sequence length="280" mass="30627">MPLKFTKMHGLGNDFMVIDAIHQTVDLSPQTIVRLANRHTGVGFDQCLIVETDQREDIDFFYRIFNADGQEVGQCGNGARCLARFVQKHALISERRIRVATHTAMMTLQLNDDNTVTVDMGIPCLHPDEIPIQVKEQSTSYILPLNAGGQYTVHAVNVGNPHAVSIVEDINTAPVTTLGREISEHPLFPVQANAGFMQILSPHRIRLRVYERGCGETSACGSGAVAAVVAGRLFYDLAERVHVELPGGELIVDWPDVNGALLLTGPATFVYEGELLPCVS</sequence>
<feature type="site" description="Could be important to modulate the pK values of the two catalytic cysteine residues" evidence="6">
    <location>
        <position position="211"/>
    </location>
</feature>
<evidence type="ECO:0000256" key="4">
    <source>
        <dbReference type="ARBA" id="ARBA00023154"/>
    </source>
</evidence>
<evidence type="ECO:0000256" key="2">
    <source>
        <dbReference type="ARBA" id="ARBA00022490"/>
    </source>
</evidence>
<dbReference type="NCBIfam" id="TIGR00652">
    <property type="entry name" value="DapF"/>
    <property type="match status" value="1"/>
</dbReference>
<comment type="caution">
    <text evidence="8">The sequence shown here is derived from an EMBL/GenBank/DDBJ whole genome shotgun (WGS) entry which is preliminary data.</text>
</comment>
<dbReference type="Proteomes" id="UP000054877">
    <property type="component" value="Unassembled WGS sequence"/>
</dbReference>
<dbReference type="AlphaFoldDB" id="A0A0W0Z110"/>
<dbReference type="EMBL" id="LNYX01000029">
    <property type="protein sequence ID" value="KTD62559.1"/>
    <property type="molecule type" value="Genomic_DNA"/>
</dbReference>
<evidence type="ECO:0000313" key="9">
    <source>
        <dbReference type="Proteomes" id="UP000054877"/>
    </source>
</evidence>
<evidence type="ECO:0000256" key="3">
    <source>
        <dbReference type="ARBA" id="ARBA00022605"/>
    </source>
</evidence>
<evidence type="ECO:0000313" key="8">
    <source>
        <dbReference type="EMBL" id="KTD62559.1"/>
    </source>
</evidence>
<dbReference type="GO" id="GO:0009089">
    <property type="term" value="P:lysine biosynthetic process via diaminopimelate"/>
    <property type="evidence" value="ECO:0007669"/>
    <property type="project" value="UniProtKB-UniRule"/>
</dbReference>
<feature type="binding site" evidence="6">
    <location>
        <begin position="221"/>
        <end position="222"/>
    </location>
    <ligand>
        <name>substrate</name>
    </ligand>
</feature>
<organism evidence="8 9">
    <name type="scientific">Legionella spiritensis</name>
    <dbReference type="NCBI Taxonomy" id="452"/>
    <lineage>
        <taxon>Bacteria</taxon>
        <taxon>Pseudomonadati</taxon>
        <taxon>Pseudomonadota</taxon>
        <taxon>Gammaproteobacteria</taxon>
        <taxon>Legionellales</taxon>
        <taxon>Legionellaceae</taxon>
        <taxon>Legionella</taxon>
    </lineage>
</organism>
<dbReference type="EC" id="5.1.1.7" evidence="6 7"/>
<feature type="binding site" evidence="6">
    <location>
        <position position="13"/>
    </location>
    <ligand>
        <name>substrate</name>
    </ligand>
</feature>
<keyword evidence="9" id="KW-1185">Reference proteome</keyword>
<dbReference type="RefSeq" id="WP_058483692.1">
    <property type="nucleotide sequence ID" value="NZ_CAAAII010000006.1"/>
</dbReference>
<dbReference type="Pfam" id="PF01678">
    <property type="entry name" value="DAP_epimerase"/>
    <property type="match status" value="2"/>
</dbReference>
<dbReference type="Gene3D" id="3.10.310.10">
    <property type="entry name" value="Diaminopimelate Epimerase, Chain A, domain 1"/>
    <property type="match status" value="2"/>
</dbReference>
<dbReference type="FunFam" id="3.10.310.10:FF:000001">
    <property type="entry name" value="Diaminopimelate epimerase"/>
    <property type="match status" value="1"/>
</dbReference>
<gene>
    <name evidence="6 8" type="primary">dapF</name>
    <name evidence="8" type="ORF">Lspi_1771</name>
</gene>
<keyword evidence="3 6" id="KW-0028">Amino-acid biosynthesis</keyword>
<keyword evidence="4 6" id="KW-0457">Lysine biosynthesis</keyword>
<feature type="binding site" evidence="6">
    <location>
        <begin position="211"/>
        <end position="212"/>
    </location>
    <ligand>
        <name>substrate</name>
    </ligand>
</feature>
<dbReference type="STRING" id="452.Lspi_1771"/>
<feature type="site" description="Could be important to modulate the pK values of the two catalytic cysteine residues" evidence="6">
    <location>
        <position position="162"/>
    </location>
</feature>
<comment type="function">
    <text evidence="6">Catalyzes the stereoinversion of LL-2,6-diaminopimelate (L,L-DAP) to meso-diaminopimelate (meso-DAP), a precursor of L-lysine and an essential component of the bacterial peptidoglycan.</text>
</comment>
<dbReference type="HAMAP" id="MF_00197">
    <property type="entry name" value="DAP_epimerase"/>
    <property type="match status" value="1"/>
</dbReference>
<accession>A0A0W0Z110</accession>
<dbReference type="UniPathway" id="UPA00034">
    <property type="reaction ID" value="UER00025"/>
</dbReference>
<comment type="pathway">
    <text evidence="6">Amino-acid biosynthesis; L-lysine biosynthesis via DAP pathway; DL-2,6-diaminopimelate from LL-2,6-diaminopimelate: step 1/1.</text>
</comment>
<comment type="catalytic activity">
    <reaction evidence="6">
        <text>(2S,6S)-2,6-diaminopimelate = meso-2,6-diaminopimelate</text>
        <dbReference type="Rhea" id="RHEA:15393"/>
        <dbReference type="ChEBI" id="CHEBI:57609"/>
        <dbReference type="ChEBI" id="CHEBI:57791"/>
        <dbReference type="EC" id="5.1.1.7"/>
    </reaction>
</comment>
<comment type="subunit">
    <text evidence="6">Homodimer.</text>
</comment>
<feature type="binding site" evidence="6">
    <location>
        <begin position="76"/>
        <end position="77"/>
    </location>
    <ligand>
        <name>substrate</name>
    </ligand>
</feature>
<comment type="subcellular location">
    <subcellularLocation>
        <location evidence="6">Cytoplasm</location>
    </subcellularLocation>
</comment>
<feature type="binding site" evidence="6">
    <location>
        <position position="46"/>
    </location>
    <ligand>
        <name>substrate</name>
    </ligand>
</feature>
<dbReference type="PATRIC" id="fig|452.5.peg.1948"/>
<protein>
    <recommendedName>
        <fullName evidence="6 7">Diaminopimelate epimerase</fullName>
        <shortName evidence="6">DAP epimerase</shortName>
        <ecNumber evidence="6 7">5.1.1.7</ecNumber>
    </recommendedName>
    <alternativeName>
        <fullName evidence="6">PLP-independent amino acid racemase</fullName>
    </alternativeName>
</protein>
<evidence type="ECO:0000256" key="5">
    <source>
        <dbReference type="ARBA" id="ARBA00023235"/>
    </source>
</evidence>
<name>A0A0W0Z110_LEGSP</name>
<evidence type="ECO:0000256" key="1">
    <source>
        <dbReference type="ARBA" id="ARBA00010219"/>
    </source>
</evidence>
<feature type="site" description="Important for dimerization" evidence="6">
    <location>
        <position position="271"/>
    </location>
</feature>
<proteinExistence type="inferred from homology"/>
<dbReference type="GO" id="GO:0008837">
    <property type="term" value="F:diaminopimelate epimerase activity"/>
    <property type="evidence" value="ECO:0007669"/>
    <property type="project" value="UniProtKB-UniRule"/>
</dbReference>
<feature type="binding site" evidence="6">
    <location>
        <position position="66"/>
    </location>
    <ligand>
        <name>substrate</name>
    </ligand>
</feature>
<feature type="active site" description="Proton donor" evidence="6">
    <location>
        <position position="75"/>
    </location>
</feature>
<evidence type="ECO:0000256" key="6">
    <source>
        <dbReference type="HAMAP-Rule" id="MF_00197"/>
    </source>
</evidence>
<dbReference type="OrthoDB" id="9805408at2"/>
<comment type="similarity">
    <text evidence="1 6">Belongs to the diaminopimelate epimerase family.</text>
</comment>
<keyword evidence="5 6" id="KW-0413">Isomerase</keyword>
<dbReference type="PANTHER" id="PTHR31689">
    <property type="entry name" value="DIAMINOPIMELATE EPIMERASE, CHLOROPLASTIC"/>
    <property type="match status" value="1"/>
</dbReference>
<feature type="binding site" evidence="6">
    <location>
        <position position="193"/>
    </location>
    <ligand>
        <name>substrate</name>
    </ligand>
</feature>